<accession>A0A7M5XMF0</accession>
<evidence type="ECO:0000256" key="4">
    <source>
        <dbReference type="ARBA" id="ARBA00022490"/>
    </source>
</evidence>
<dbReference type="GeneID" id="136815164"/>
<feature type="region of interest" description="Disordered" evidence="6">
    <location>
        <begin position="482"/>
        <end position="589"/>
    </location>
</feature>
<dbReference type="Proteomes" id="UP000594262">
    <property type="component" value="Unplaced"/>
</dbReference>
<name>A0A7M5XMF0_9CNID</name>
<dbReference type="Pfam" id="PF10189">
    <property type="entry name" value="Ints3_N"/>
    <property type="match status" value="1"/>
</dbReference>
<keyword evidence="5" id="KW-0539">Nucleus</keyword>
<dbReference type="PANTHER" id="PTHR13587:SF7">
    <property type="entry name" value="INTEGRATOR COMPLEX SUBUNIT 3"/>
    <property type="match status" value="1"/>
</dbReference>
<feature type="compositionally biased region" description="Pro residues" evidence="6">
    <location>
        <begin position="561"/>
        <end position="570"/>
    </location>
</feature>
<dbReference type="EnsemblMetazoa" id="CLYHEMT025569.3">
    <property type="protein sequence ID" value="CLYHEMP025569.3"/>
    <property type="gene ID" value="CLYHEMG025569"/>
</dbReference>
<feature type="domain" description="Integrator complex subunit 3 N-terminal" evidence="7">
    <location>
        <begin position="67"/>
        <end position="472"/>
    </location>
</feature>
<dbReference type="GO" id="GO:0005634">
    <property type="term" value="C:nucleus"/>
    <property type="evidence" value="ECO:0007669"/>
    <property type="project" value="UniProtKB-SubCell"/>
</dbReference>
<evidence type="ECO:0008006" key="11">
    <source>
        <dbReference type="Google" id="ProtNLM"/>
    </source>
</evidence>
<dbReference type="GO" id="GO:0005737">
    <property type="term" value="C:cytoplasm"/>
    <property type="evidence" value="ECO:0007669"/>
    <property type="project" value="UniProtKB-SubCell"/>
</dbReference>
<evidence type="ECO:0000256" key="5">
    <source>
        <dbReference type="ARBA" id="ARBA00023242"/>
    </source>
</evidence>
<dbReference type="AlphaFoldDB" id="A0A7M5XMF0"/>
<dbReference type="OrthoDB" id="2021145at2759"/>
<dbReference type="InterPro" id="IPR056518">
    <property type="entry name" value="HEAT_Ints3_C"/>
</dbReference>
<dbReference type="InterPro" id="IPR019333">
    <property type="entry name" value="INTS3_N"/>
</dbReference>
<keyword evidence="4" id="KW-0963">Cytoplasm</keyword>
<evidence type="ECO:0000313" key="9">
    <source>
        <dbReference type="EnsemblMetazoa" id="CLYHEMP025569.3"/>
    </source>
</evidence>
<feature type="compositionally biased region" description="Basic residues" evidence="6">
    <location>
        <begin position="1096"/>
        <end position="1107"/>
    </location>
</feature>
<evidence type="ECO:0000259" key="8">
    <source>
        <dbReference type="Pfam" id="PF24566"/>
    </source>
</evidence>
<evidence type="ECO:0000256" key="3">
    <source>
        <dbReference type="ARBA" id="ARBA00006130"/>
    </source>
</evidence>
<evidence type="ECO:0000256" key="1">
    <source>
        <dbReference type="ARBA" id="ARBA00004123"/>
    </source>
</evidence>
<comment type="subcellular location">
    <subcellularLocation>
        <location evidence="2">Cytoplasm</location>
    </subcellularLocation>
    <subcellularLocation>
        <location evidence="1">Nucleus</location>
    </subcellularLocation>
</comment>
<evidence type="ECO:0000256" key="6">
    <source>
        <dbReference type="SAM" id="MobiDB-lite"/>
    </source>
</evidence>
<dbReference type="EnsemblMetazoa" id="CLYHEMT025569.2">
    <property type="protein sequence ID" value="CLYHEMP025569.2"/>
    <property type="gene ID" value="CLYHEMG025569"/>
</dbReference>
<dbReference type="RefSeq" id="XP_066927718.1">
    <property type="nucleotide sequence ID" value="XM_067071617.1"/>
</dbReference>
<organism evidence="9 10">
    <name type="scientific">Clytia hemisphaerica</name>
    <dbReference type="NCBI Taxonomy" id="252671"/>
    <lineage>
        <taxon>Eukaryota</taxon>
        <taxon>Metazoa</taxon>
        <taxon>Cnidaria</taxon>
        <taxon>Hydrozoa</taxon>
        <taxon>Hydroidolina</taxon>
        <taxon>Leptothecata</taxon>
        <taxon>Obeliida</taxon>
        <taxon>Clytiidae</taxon>
        <taxon>Clytia</taxon>
    </lineage>
</organism>
<protein>
    <recommendedName>
        <fullName evidence="11">SOSS complex subunit A homolog</fullName>
    </recommendedName>
</protein>
<evidence type="ECO:0000259" key="7">
    <source>
        <dbReference type="Pfam" id="PF10189"/>
    </source>
</evidence>
<keyword evidence="10" id="KW-1185">Reference proteome</keyword>
<reference evidence="9" key="1">
    <citation type="submission" date="2021-01" db="UniProtKB">
        <authorList>
            <consortium name="EnsemblMetazoa"/>
        </authorList>
    </citation>
    <scope>IDENTIFICATION</scope>
</reference>
<comment type="similarity">
    <text evidence="3">Belongs to the Integrator subunit 3 family.</text>
</comment>
<feature type="region of interest" description="Disordered" evidence="6">
    <location>
        <begin position="1032"/>
        <end position="1115"/>
    </location>
</feature>
<evidence type="ECO:0000256" key="2">
    <source>
        <dbReference type="ARBA" id="ARBA00004496"/>
    </source>
</evidence>
<feature type="compositionally biased region" description="Low complexity" evidence="6">
    <location>
        <begin position="499"/>
        <end position="510"/>
    </location>
</feature>
<feature type="compositionally biased region" description="Polar residues" evidence="6">
    <location>
        <begin position="520"/>
        <end position="534"/>
    </location>
</feature>
<dbReference type="Pfam" id="PF24566">
    <property type="entry name" value="HEAT_Ints3_C"/>
    <property type="match status" value="1"/>
</dbReference>
<feature type="domain" description="Ints3-like C-terminal" evidence="8">
    <location>
        <begin position="634"/>
        <end position="1023"/>
    </location>
</feature>
<proteinExistence type="inferred from homology"/>
<sequence>MTQLVNENIELHKNVKVKLFSANVLHHKDELEEKLERCHSVLSGVLSGLSEKEVHDALTQIVCKSMKEHEEVSFGLLYTILTEPSLAQKVYRDLSFVSRDGLAIIVSKLHQILMEKFQRLLDVPKGQLLWLIGEMMKSSVGSLEGIVHTLLRQIAGGDTSNINLWFAENVLKLMKANKAWLVKNTGSMQLFVYTYIRVIEDHEGARFKSLRQMEVQFIVSLMREHFNEMIPIGRDLVRVLQNVFRIPEFTKLWKDILHRPQTLTPQFTGLPHLLSTRTSRKFLASRMTPDMENKLAFLTLKVKWGQQRRYQEWFFRQYLSAPESQTLLPDIVRFICGVIHPPNEILGSEVIPRWAILGWLYTICQNPVSQTNMKLALFFDWLFYQGDKDNIMNIEPAILLMHNSVRAHSNITMSLLDFICRMSTNYCPQFVNITKQGLYNSFKDILDKRVVSSLSPILKGIRIDKELKQLVSETLAPFCGPSERLASGISEESSNKQTDSPPSSPSDNNSFSLVIAPPASVNSSSNEHQTPSTGSGDGHDESSTDEAVFSDEEDENNKTALPPPPPPPLPNEKKESKKTPPPPSAILNTFIPINNKTTTEDFDANKVDEGFAGDDITELDEFQNLDSNLLKDNVIKLKNEKDESSRVEAMESIITSIESLGDFDDEQATPLCVCLANCLTADLCLPVIPDQLNEKSIESTLERPHYTLFRSLCALSRDDLSRENLYILLSSLHEQEPKIGYHFLFFLKASYKDEEKFSVYEDYISFFKTRTLKTVLIQDMKLCYEYDPALFIYLLVPVCKKFKTLTVGNKEMIKMLVSTVHPDEMSEILSELVMGTLTIVGENQVGALLETSLTWSSFEQSCLWQLINAEDTPIEMLVNVLPALQTNKHAETMNRLLIAMRAHSPDQEILRPVLCMNMEGIGKHFSLCLFKSWCAEEARELAHVMATLLSKPVSGRRKGNAGRHNPTLDQMVLHLNQYYKHCLESDEKSDKSLFKFENMRYALIQAKKNIVDPDIKTKCKGLFSEFSDLPARSTRKRKNQRVTRSGRGGGRRKDESSDESESDEDEQESDGEQSEDEEDEEDQEEEEEEEEEIKKPRPPNKKRRKSSKNVSSDED</sequence>
<feature type="compositionally biased region" description="Acidic residues" evidence="6">
    <location>
        <begin position="1056"/>
        <end position="1091"/>
    </location>
</feature>
<dbReference type="PANTHER" id="PTHR13587">
    <property type="entry name" value="INTEGRATOR COMPLEX SUBUNIT 3"/>
    <property type="match status" value="1"/>
</dbReference>
<evidence type="ECO:0000313" key="10">
    <source>
        <dbReference type="Proteomes" id="UP000594262"/>
    </source>
</evidence>
<dbReference type="InterPro" id="IPR045334">
    <property type="entry name" value="INTS3"/>
</dbReference>